<name>A0ABQ7QPI4_PLUXY</name>
<comment type="caution">
    <text evidence="3">The sequence shown here is derived from an EMBL/GenBank/DDBJ whole genome shotgun (WGS) entry which is preliminary data.</text>
</comment>
<evidence type="ECO:0000259" key="1">
    <source>
        <dbReference type="Pfam" id="PF14779"/>
    </source>
</evidence>
<reference evidence="3 4" key="1">
    <citation type="submission" date="2021-06" db="EMBL/GenBank/DDBJ databases">
        <title>A haploid diamondback moth (Plutella xylostella L.) genome assembly resolves 31 chromosomes and identifies a diamide resistance mutation.</title>
        <authorList>
            <person name="Ward C.M."/>
            <person name="Perry K.D."/>
            <person name="Baker G."/>
            <person name="Powis K."/>
            <person name="Heckel D.G."/>
            <person name="Baxter S.W."/>
        </authorList>
    </citation>
    <scope>NUCLEOTIDE SEQUENCE [LARGE SCALE GENOMIC DNA]</scope>
    <source>
        <strain evidence="3 4">LV</strain>
        <tissue evidence="3">Single pupa</tissue>
    </source>
</reference>
<evidence type="ECO:0000313" key="4">
    <source>
        <dbReference type="Proteomes" id="UP000823941"/>
    </source>
</evidence>
<dbReference type="Pfam" id="PF14779">
    <property type="entry name" value="BBS1"/>
    <property type="match status" value="1"/>
</dbReference>
<dbReference type="PANTHER" id="PTHR20870">
    <property type="entry name" value="BARDET-BIEDL SYNDROME 1 PROTEIN"/>
    <property type="match status" value="1"/>
</dbReference>
<organism evidence="3 4">
    <name type="scientific">Plutella xylostella</name>
    <name type="common">Diamondback moth</name>
    <name type="synonym">Plutella maculipennis</name>
    <dbReference type="NCBI Taxonomy" id="51655"/>
    <lineage>
        <taxon>Eukaryota</taxon>
        <taxon>Metazoa</taxon>
        <taxon>Ecdysozoa</taxon>
        <taxon>Arthropoda</taxon>
        <taxon>Hexapoda</taxon>
        <taxon>Insecta</taxon>
        <taxon>Pterygota</taxon>
        <taxon>Neoptera</taxon>
        <taxon>Endopterygota</taxon>
        <taxon>Lepidoptera</taxon>
        <taxon>Glossata</taxon>
        <taxon>Ditrysia</taxon>
        <taxon>Yponomeutoidea</taxon>
        <taxon>Plutellidae</taxon>
        <taxon>Plutella</taxon>
    </lineage>
</organism>
<keyword evidence="4" id="KW-1185">Reference proteome</keyword>
<sequence length="831" mass="91833">MGNTSRWLDVEVGADDTNLNTLPSNVVTVDLQNDNEFKLLIGDLGRGDEPSKLKVYKGAIQTADMVLPDVPLGVVGFYSSDTVPPPFPNIAVGFSSCVYIYRNMKLFYKYYLPTLELNTVEMDIWKQLIDTKNHELKIISSLTDNLKSMPYQYLSSQSQRFLSLNPDQQLEYLQQSPKPLVHKLAEVTCLATLRMNSVERFAVSCLIVGTEDGDVIVLDPQTFTQLHQAKLENNKVPFQMVTTGLYQVDYRIVVATREKSVCLLKREWKEGRILFNTDEHIIAIEVMTADNSVMGKKQWSIQLEHRPVSMTSLGVMHLGAVLTGVALASGHLQLYHGKARQDTSKKQWSLQLGHRPVSMTSLGVMHLGAVLTGVALASGHLQLYHGKARQDTVFIRAKYDCSIVEEAVVASLQLEQRPVSMTSLGVMHLGAVLTGVALASGHLQLYHGKARQDTVFIRGEGGRAKYDHLAKYDRMAKYDRLAKNDHKKQWSLQLEQRPVSMTSLGVMHLGAVLTGVALASGHLQLYHGKARQDTVFIRDVASVVKFGQLGQEEHVLMIVTASGNLMLKILKRTADFNSPAAGAEAARGAGRPWLIPNKSKLFLEQAKRERDSAIQMHEKFQGELARLRLTAARALLDAYSKSDNNIGKGALEPIRLSAEVEGLGPVFRVTLTVQNTAADRAVVGLAILFHVHNAAYKVHNPYIKIPLLSPSSSLHFPTKVEEIFEGDFHPDVLFRSVSGQGGARSLVKILLLKDGNRSPALAATLQMPPTDPLMLPQPITDDTHNFAYEPYKILLLKAGGRSPALAATLQMPPTDPLMLPQTITDDTHNFA</sequence>
<proteinExistence type="predicted"/>
<dbReference type="InterPro" id="IPR032728">
    <property type="entry name" value="BBS1_N"/>
</dbReference>
<dbReference type="Pfam" id="PF23304">
    <property type="entry name" value="GAE_BBS1"/>
    <property type="match status" value="1"/>
</dbReference>
<feature type="domain" description="Bardet-Biedl syndrome 1 protein GAE" evidence="2">
    <location>
        <begin position="654"/>
        <end position="769"/>
    </location>
</feature>
<dbReference type="EMBL" id="JAHIBW010000010">
    <property type="protein sequence ID" value="KAG7306940.1"/>
    <property type="molecule type" value="Genomic_DNA"/>
</dbReference>
<dbReference type="Proteomes" id="UP000823941">
    <property type="component" value="Chromosome 10"/>
</dbReference>
<dbReference type="PANTHER" id="PTHR20870:SF0">
    <property type="entry name" value="BARDET-BIEDL SYNDROME 1 PROTEIN"/>
    <property type="match status" value="1"/>
</dbReference>
<evidence type="ECO:0000313" key="3">
    <source>
        <dbReference type="EMBL" id="KAG7306940.1"/>
    </source>
</evidence>
<protein>
    <recommendedName>
        <fullName evidence="5">Bardet-Biedl syndrome 1 N-terminal domain-containing protein</fullName>
    </recommendedName>
</protein>
<dbReference type="InterPro" id="IPR056419">
    <property type="entry name" value="GAE_BBS1"/>
</dbReference>
<feature type="domain" description="Bardet-Biedl syndrome 1 N-terminal" evidence="1">
    <location>
        <begin position="7"/>
        <end position="265"/>
    </location>
</feature>
<accession>A0ABQ7QPI4</accession>
<dbReference type="InterPro" id="IPR028784">
    <property type="entry name" value="BBS1"/>
</dbReference>
<gene>
    <name evidence="3" type="ORF">JYU34_007063</name>
</gene>
<evidence type="ECO:0008006" key="5">
    <source>
        <dbReference type="Google" id="ProtNLM"/>
    </source>
</evidence>
<evidence type="ECO:0000259" key="2">
    <source>
        <dbReference type="Pfam" id="PF23304"/>
    </source>
</evidence>